<sequence>MTTFPACVVRDLLWLGANSAKTADGREVKFIPCSLWPVADETRNDPAAACEGRGGGGTITWADYSPPTLENWARFPAGLLPDFSTLEWYRTMPTGLRVFSGISRFPHLLIPAPLHSHLTSPSSALKTSVLRAARISPLHCKELSPNKDTWPITNGKLQVCHGPLESSLRVDLFAKNRHALDDSEPITDLQGNKYRVPYCQEFLRADEGEMRWEGSSAGTQGRRKWEILEKNPPTSTISTCGKSGMAQPGIELGSPWWKESIHVGLASGETTLSFVLLLPSVRSRNLFEYVRRCLLNYVHTCRTQQEPAPKVEPGETECIAATHEKAERHPVHTCCDVNCTTTIVRRVVWHVSRTIVNAERLSNQCTVNHSRRLMTPNSSQQPMEPRIALGQRVMIERTLVLLANRASTTPIKEKYCGVKGPAVLICVVCSATSVYVRCNNYCPMDHRRIQYLFRHVERCSAGRRDEKFASSVTSRIESTVLCTNMPSSAAHWLPPVTVESDDWASVLREVSNTAWTDDLKLHKRTCFELQLVSKRIREFSRSVRARRGHGMPKDTRVGGDEVVDRRRGDVGTKMRGPDGRKLAVRVRVGWPGEGGGVLGSLPTHAHAAAGVSHDDSSPEPRHRRRHASQGRTPGLLGDPRRKKAGLSGARRGESPSRLAQRASPGKKQVGHVFTPVMLPTLHTHCQYATQKLLARMGELSESIRRQTYVCAMKGLSRSGVQLARGRVAASRDPLDQSLAPA</sequence>
<evidence type="ECO:0000256" key="1">
    <source>
        <dbReference type="SAM" id="MobiDB-lite"/>
    </source>
</evidence>
<feature type="compositionally biased region" description="Basic and acidic residues" evidence="1">
    <location>
        <begin position="551"/>
        <end position="580"/>
    </location>
</feature>
<proteinExistence type="predicted"/>
<protein>
    <submittedName>
        <fullName evidence="2">Uncharacterized protein</fullName>
    </submittedName>
</protein>
<reference evidence="2 3" key="1">
    <citation type="submission" date="2023-02" db="EMBL/GenBank/DDBJ databases">
        <title>LHISI_Scaffold_Assembly.</title>
        <authorList>
            <person name="Stuart O.P."/>
            <person name="Cleave R."/>
            <person name="Magrath M.J.L."/>
            <person name="Mikheyev A.S."/>
        </authorList>
    </citation>
    <scope>NUCLEOTIDE SEQUENCE [LARGE SCALE GENOMIC DNA]</scope>
    <source>
        <strain evidence="2">Daus_M_001</strain>
        <tissue evidence="2">Leg muscle</tissue>
    </source>
</reference>
<dbReference type="EMBL" id="JARBHB010000014">
    <property type="protein sequence ID" value="KAJ8868538.1"/>
    <property type="molecule type" value="Genomic_DNA"/>
</dbReference>
<organism evidence="2 3">
    <name type="scientific">Dryococelus australis</name>
    <dbReference type="NCBI Taxonomy" id="614101"/>
    <lineage>
        <taxon>Eukaryota</taxon>
        <taxon>Metazoa</taxon>
        <taxon>Ecdysozoa</taxon>
        <taxon>Arthropoda</taxon>
        <taxon>Hexapoda</taxon>
        <taxon>Insecta</taxon>
        <taxon>Pterygota</taxon>
        <taxon>Neoptera</taxon>
        <taxon>Polyneoptera</taxon>
        <taxon>Phasmatodea</taxon>
        <taxon>Verophasmatodea</taxon>
        <taxon>Anareolatae</taxon>
        <taxon>Phasmatidae</taxon>
        <taxon>Eurycanthinae</taxon>
        <taxon>Dryococelus</taxon>
    </lineage>
</organism>
<gene>
    <name evidence="2" type="ORF">PR048_030066</name>
</gene>
<feature type="region of interest" description="Disordered" evidence="1">
    <location>
        <begin position="607"/>
        <end position="667"/>
    </location>
</feature>
<feature type="region of interest" description="Disordered" evidence="1">
    <location>
        <begin position="544"/>
        <end position="580"/>
    </location>
</feature>
<name>A0ABQ9G7W7_9NEOP</name>
<accession>A0ABQ9G7W7</accession>
<keyword evidence="3" id="KW-1185">Reference proteome</keyword>
<dbReference type="Proteomes" id="UP001159363">
    <property type="component" value="Chromosome 13"/>
</dbReference>
<evidence type="ECO:0000313" key="3">
    <source>
        <dbReference type="Proteomes" id="UP001159363"/>
    </source>
</evidence>
<evidence type="ECO:0000313" key="2">
    <source>
        <dbReference type="EMBL" id="KAJ8868538.1"/>
    </source>
</evidence>
<comment type="caution">
    <text evidence="2">The sequence shown here is derived from an EMBL/GenBank/DDBJ whole genome shotgun (WGS) entry which is preliminary data.</text>
</comment>